<dbReference type="EMBL" id="CAJOBR010076998">
    <property type="protein sequence ID" value="CAF5114182.1"/>
    <property type="molecule type" value="Genomic_DNA"/>
</dbReference>
<dbReference type="Proteomes" id="UP000663848">
    <property type="component" value="Unassembled WGS sequence"/>
</dbReference>
<organism evidence="1 4">
    <name type="scientific">Rotaria socialis</name>
    <dbReference type="NCBI Taxonomy" id="392032"/>
    <lineage>
        <taxon>Eukaryota</taxon>
        <taxon>Metazoa</taxon>
        <taxon>Spiralia</taxon>
        <taxon>Gnathifera</taxon>
        <taxon>Rotifera</taxon>
        <taxon>Eurotatoria</taxon>
        <taxon>Bdelloidea</taxon>
        <taxon>Philodinida</taxon>
        <taxon>Philodinidae</taxon>
        <taxon>Rotaria</taxon>
    </lineage>
</organism>
<proteinExistence type="predicted"/>
<evidence type="ECO:0000313" key="5">
    <source>
        <dbReference type="Proteomes" id="UP000663873"/>
    </source>
</evidence>
<feature type="non-terminal residue" evidence="1">
    <location>
        <position position="78"/>
    </location>
</feature>
<evidence type="ECO:0000313" key="4">
    <source>
        <dbReference type="Proteomes" id="UP000663851"/>
    </source>
</evidence>
<evidence type="ECO:0000313" key="3">
    <source>
        <dbReference type="EMBL" id="CAF5114182.1"/>
    </source>
</evidence>
<gene>
    <name evidence="1" type="ORF">HFQ381_LOCUS34717</name>
    <name evidence="3" type="ORF">QYT958_LOCUS45650</name>
    <name evidence="2" type="ORF">UJA718_LOCUS47241</name>
</gene>
<dbReference type="Proteomes" id="UP000663851">
    <property type="component" value="Unassembled WGS sequence"/>
</dbReference>
<dbReference type="Proteomes" id="UP000663873">
    <property type="component" value="Unassembled WGS sequence"/>
</dbReference>
<evidence type="ECO:0000313" key="1">
    <source>
        <dbReference type="EMBL" id="CAF4632147.1"/>
    </source>
</evidence>
<name>A0A821E5I2_9BILA</name>
<evidence type="ECO:0000313" key="2">
    <source>
        <dbReference type="EMBL" id="CAF4939299.1"/>
    </source>
</evidence>
<dbReference type="EMBL" id="CAJOBP010088558">
    <property type="protein sequence ID" value="CAF4939299.1"/>
    <property type="molecule type" value="Genomic_DNA"/>
</dbReference>
<reference evidence="1" key="1">
    <citation type="submission" date="2021-02" db="EMBL/GenBank/DDBJ databases">
        <authorList>
            <person name="Nowell W R."/>
        </authorList>
    </citation>
    <scope>NUCLEOTIDE SEQUENCE</scope>
</reference>
<keyword evidence="5" id="KW-1185">Reference proteome</keyword>
<dbReference type="AlphaFoldDB" id="A0A821E5I2"/>
<sequence>AEDVERFLKSIKNLTKATDESNNHEILEIVRGKLTRSAGKWFDDNESDFNTWIDFETAFRNRYFSTTLTHKKFDALKQ</sequence>
<feature type="non-terminal residue" evidence="1">
    <location>
        <position position="1"/>
    </location>
</feature>
<comment type="caution">
    <text evidence="1">The sequence shown here is derived from an EMBL/GenBank/DDBJ whole genome shotgun (WGS) entry which is preliminary data.</text>
</comment>
<accession>A0A821E5I2</accession>
<dbReference type="EMBL" id="CAJOBO010018668">
    <property type="protein sequence ID" value="CAF4632147.1"/>
    <property type="molecule type" value="Genomic_DNA"/>
</dbReference>
<protein>
    <submittedName>
        <fullName evidence="1">Uncharacterized protein</fullName>
    </submittedName>
</protein>